<reference evidence="3 4" key="1">
    <citation type="journal article" date="2020" name="Microbiol. Resour. Announc.">
        <title>Complete genome sequences of four natural Pseudomonas isolates that catabolize a wide range of aromatic compounds relevant to lignin valorization.</title>
        <authorList>
            <person name="Hatmaker E.A."/>
            <person name="Presley G."/>
            <person name="Cannon O."/>
            <person name="Guss A.M."/>
            <person name="Elkins J.G."/>
        </authorList>
    </citation>
    <scope>NUCLEOTIDE SEQUENCE [LARGE SCALE GENOMIC DNA]</scope>
    <source>
        <strain evidence="3 4">B10D7D</strain>
    </source>
</reference>
<feature type="transmembrane region" description="Helical" evidence="2">
    <location>
        <begin position="12"/>
        <end position="33"/>
    </location>
</feature>
<keyword evidence="2" id="KW-1133">Transmembrane helix</keyword>
<dbReference type="Proteomes" id="UP000515254">
    <property type="component" value="Chromosome"/>
</dbReference>
<dbReference type="RefSeq" id="WP_179544829.1">
    <property type="nucleotide sequence ID" value="NZ_CP060009.1"/>
</dbReference>
<evidence type="ECO:0000313" key="3">
    <source>
        <dbReference type="EMBL" id="QNG99175.1"/>
    </source>
</evidence>
<sequence length="327" mass="35933">MDTNDGEWKISYKQLGLIIGVFVLGVITSWLLGKIGGADETSFSALELIGFVLSVVLSGASIVLAVSAIGLGKFSEQAIIKRSDDSIRLQNEVFAKTTEALQRIESSTGVTEKRIEDIISGRVGDLSQRIAEIATEGSKGNNISKEELEKEIKESIMSSLSEEKIGSRSPTEERERAAARAAERERVSTKAAERRRIEQAYQEFHGRVLKGFANQKDTTFISPPGHGDLDLQGVNFFDSVFLNDGKKIGVLTFRDETEEKILTSTVFSCVRELRNGTVDKAYIVMDRPTDEVERVIAESISALSENVSRNILFLVCNGDVDTVMSTL</sequence>
<organism evidence="3 4">
    <name type="scientific">Pseudomonas sediminis</name>
    <dbReference type="NCBI Taxonomy" id="1691904"/>
    <lineage>
        <taxon>Bacteria</taxon>
        <taxon>Pseudomonadati</taxon>
        <taxon>Pseudomonadota</taxon>
        <taxon>Gammaproteobacteria</taxon>
        <taxon>Pseudomonadales</taxon>
        <taxon>Pseudomonadaceae</taxon>
        <taxon>Pseudomonas</taxon>
    </lineage>
</organism>
<name>A0ABX6SCM4_9PSED</name>
<evidence type="ECO:0000313" key="4">
    <source>
        <dbReference type="Proteomes" id="UP000515254"/>
    </source>
</evidence>
<keyword evidence="2" id="KW-0812">Transmembrane</keyword>
<evidence type="ECO:0000256" key="1">
    <source>
        <dbReference type="SAM" id="MobiDB-lite"/>
    </source>
</evidence>
<protein>
    <submittedName>
        <fullName evidence="3">Uncharacterized protein</fullName>
    </submittedName>
</protein>
<feature type="region of interest" description="Disordered" evidence="1">
    <location>
        <begin position="158"/>
        <end position="191"/>
    </location>
</feature>
<proteinExistence type="predicted"/>
<keyword evidence="4" id="KW-1185">Reference proteome</keyword>
<feature type="compositionally biased region" description="Basic and acidic residues" evidence="1">
    <location>
        <begin position="161"/>
        <end position="191"/>
    </location>
</feature>
<keyword evidence="2" id="KW-0472">Membrane</keyword>
<dbReference type="EMBL" id="CP060009">
    <property type="protein sequence ID" value="QNG99175.1"/>
    <property type="molecule type" value="Genomic_DNA"/>
</dbReference>
<evidence type="ECO:0000256" key="2">
    <source>
        <dbReference type="SAM" id="Phobius"/>
    </source>
</evidence>
<feature type="transmembrane region" description="Helical" evidence="2">
    <location>
        <begin position="48"/>
        <end position="72"/>
    </location>
</feature>
<accession>A0ABX6SCM4</accession>
<gene>
    <name evidence="3" type="ORF">HNQ25_12665</name>
</gene>